<evidence type="ECO:0000313" key="8">
    <source>
        <dbReference type="EMBL" id="KAG8235429.1"/>
    </source>
</evidence>
<accession>A0A8K0P9D0</accession>
<feature type="transmembrane region" description="Helical" evidence="7">
    <location>
        <begin position="629"/>
        <end position="647"/>
    </location>
</feature>
<keyword evidence="4 7" id="KW-0812">Transmembrane</keyword>
<dbReference type="GO" id="GO:0022857">
    <property type="term" value="F:transmembrane transporter activity"/>
    <property type="evidence" value="ECO:0007669"/>
    <property type="project" value="InterPro"/>
</dbReference>
<dbReference type="EMBL" id="KZ308908">
    <property type="protein sequence ID" value="KAG8235429.1"/>
    <property type="molecule type" value="Genomic_DNA"/>
</dbReference>
<keyword evidence="6 7" id="KW-0472">Membrane</keyword>
<keyword evidence="3" id="KW-0813">Transport</keyword>
<dbReference type="InterPro" id="IPR005828">
    <property type="entry name" value="MFS_sugar_transport-like"/>
</dbReference>
<sequence>MGERINLPNAFLSQLLDSTALCSLSFPEKRHIDFGDIYGVLNERDRKSLSKPMGFPFPNYLKSTDEEKKALAKVMKQKGFRKCVPKIESGHLWLNEKTTFDDALENAGYGKFNIILLAATGIIFMLCALDLNAPALYLSSIICTFKLHKEDIYLLNVVQSTGSICGLIFWGIIGDSIGRRVTIIITLLIHALACILCIVSSVNYEFYIVSIFFLPFSIWGALLLAAIFLIEFHSHTSRGFVVAVLQVFWMLGVAQAQGFAYILSNRWISWTTLQVWPTILALVLARLFWAFFPETPRFLLTHETMREYDYVSRKMEKQYGRCLRGNQHRSPVCEMRSVGKSKRNRSYYSNTSEAVMKSVSSKQKAEEIANKHVCHNWVWIMREPKHKLTTASVTKVFYCNQMEMQGKYSVTSFGDRARKFEQKWKKLWVNRYAVNLMLCQFSVEHGLHVLALWYPNLISKFQAFCLLYRIEDYPACSFHNIYFKEIADSQKWCHPNYGEDAINAWVTSEQDILYALMVVLSTLVGVVLMMFGINNCGSKIFFAFSLIIFGMIGIVSYFMQSMMQDIIFSCLLQPLALISFTTSMIIAAEVTKTRYRAFVMGLVLVAGRLGVLFGISSYAVRLVKDCSELISFTTFLIMGSGLFALNFPDTRQFPLRP</sequence>
<feature type="transmembrane region" description="Helical" evidence="7">
    <location>
        <begin position="598"/>
        <end position="623"/>
    </location>
</feature>
<proteinExistence type="inferred from homology"/>
<reference evidence="8" key="2">
    <citation type="submission" date="2017-10" db="EMBL/GenBank/DDBJ databases">
        <title>Ladona fulva Genome sequencing and assembly.</title>
        <authorList>
            <person name="Murali S."/>
            <person name="Richards S."/>
            <person name="Bandaranaike D."/>
            <person name="Bellair M."/>
            <person name="Blankenburg K."/>
            <person name="Chao H."/>
            <person name="Dinh H."/>
            <person name="Doddapaneni H."/>
            <person name="Dugan-Rocha S."/>
            <person name="Elkadiri S."/>
            <person name="Gnanaolivu R."/>
            <person name="Hernandez B."/>
            <person name="Skinner E."/>
            <person name="Javaid M."/>
            <person name="Lee S."/>
            <person name="Li M."/>
            <person name="Ming W."/>
            <person name="Munidasa M."/>
            <person name="Muniz J."/>
            <person name="Nguyen L."/>
            <person name="Hughes D."/>
            <person name="Osuji N."/>
            <person name="Pu L.-L."/>
            <person name="Puazo M."/>
            <person name="Qu C."/>
            <person name="Quiroz J."/>
            <person name="Raj R."/>
            <person name="Weissenberger G."/>
            <person name="Xin Y."/>
            <person name="Zou X."/>
            <person name="Han Y."/>
            <person name="Worley K."/>
            <person name="Muzny D."/>
            <person name="Gibbs R."/>
        </authorList>
    </citation>
    <scope>NUCLEOTIDE SEQUENCE</scope>
    <source>
        <strain evidence="8">Sampled in the wild</strain>
    </source>
</reference>
<feature type="transmembrane region" description="Helical" evidence="7">
    <location>
        <begin position="512"/>
        <end position="533"/>
    </location>
</feature>
<feature type="transmembrane region" description="Helical" evidence="7">
    <location>
        <begin position="114"/>
        <end position="133"/>
    </location>
</feature>
<gene>
    <name evidence="8" type="ORF">J437_LFUL015494</name>
</gene>
<evidence type="ECO:0008006" key="10">
    <source>
        <dbReference type="Google" id="ProtNLM"/>
    </source>
</evidence>
<evidence type="ECO:0000313" key="9">
    <source>
        <dbReference type="Proteomes" id="UP000792457"/>
    </source>
</evidence>
<dbReference type="PANTHER" id="PTHR23511:SF34">
    <property type="entry name" value="SYNAPTIC VESICLE GLYCOPROTEIN 2"/>
    <property type="match status" value="1"/>
</dbReference>
<feature type="transmembrane region" description="Helical" evidence="7">
    <location>
        <begin position="566"/>
        <end position="586"/>
    </location>
</feature>
<dbReference type="SUPFAM" id="SSF103473">
    <property type="entry name" value="MFS general substrate transporter"/>
    <property type="match status" value="1"/>
</dbReference>
<dbReference type="Gene3D" id="1.20.1250.20">
    <property type="entry name" value="MFS general substrate transporter like domains"/>
    <property type="match status" value="1"/>
</dbReference>
<dbReference type="OrthoDB" id="433512at2759"/>
<evidence type="ECO:0000256" key="5">
    <source>
        <dbReference type="ARBA" id="ARBA00022989"/>
    </source>
</evidence>
<keyword evidence="5 7" id="KW-1133">Transmembrane helix</keyword>
<feature type="transmembrane region" description="Helical" evidence="7">
    <location>
        <begin position="242"/>
        <end position="263"/>
    </location>
</feature>
<evidence type="ECO:0000256" key="7">
    <source>
        <dbReference type="SAM" id="Phobius"/>
    </source>
</evidence>
<organism evidence="8 9">
    <name type="scientific">Ladona fulva</name>
    <name type="common">Scarce chaser dragonfly</name>
    <name type="synonym">Libellula fulva</name>
    <dbReference type="NCBI Taxonomy" id="123851"/>
    <lineage>
        <taxon>Eukaryota</taxon>
        <taxon>Metazoa</taxon>
        <taxon>Ecdysozoa</taxon>
        <taxon>Arthropoda</taxon>
        <taxon>Hexapoda</taxon>
        <taxon>Insecta</taxon>
        <taxon>Pterygota</taxon>
        <taxon>Palaeoptera</taxon>
        <taxon>Odonata</taxon>
        <taxon>Epiprocta</taxon>
        <taxon>Anisoptera</taxon>
        <taxon>Libelluloidea</taxon>
        <taxon>Libellulidae</taxon>
        <taxon>Ladona</taxon>
    </lineage>
</organism>
<comment type="caution">
    <text evidence="8">The sequence shown here is derived from an EMBL/GenBank/DDBJ whole genome shotgun (WGS) entry which is preliminary data.</text>
</comment>
<feature type="transmembrane region" description="Helical" evidence="7">
    <location>
        <begin position="540"/>
        <end position="560"/>
    </location>
</feature>
<feature type="transmembrane region" description="Helical" evidence="7">
    <location>
        <begin position="207"/>
        <end position="230"/>
    </location>
</feature>
<evidence type="ECO:0000256" key="2">
    <source>
        <dbReference type="ARBA" id="ARBA00008335"/>
    </source>
</evidence>
<keyword evidence="9" id="KW-1185">Reference proteome</keyword>
<evidence type="ECO:0000256" key="3">
    <source>
        <dbReference type="ARBA" id="ARBA00022448"/>
    </source>
</evidence>
<evidence type="ECO:0000256" key="6">
    <source>
        <dbReference type="ARBA" id="ARBA00023136"/>
    </source>
</evidence>
<protein>
    <recommendedName>
        <fullName evidence="10">Major facilitator superfamily (MFS) profile domain-containing protein</fullName>
    </recommendedName>
</protein>
<dbReference type="Pfam" id="PF00083">
    <property type="entry name" value="Sugar_tr"/>
    <property type="match status" value="1"/>
</dbReference>
<evidence type="ECO:0000256" key="1">
    <source>
        <dbReference type="ARBA" id="ARBA00004141"/>
    </source>
</evidence>
<dbReference type="PANTHER" id="PTHR23511">
    <property type="entry name" value="SYNAPTIC VESICLE GLYCOPROTEIN 2"/>
    <property type="match status" value="1"/>
</dbReference>
<feature type="transmembrane region" description="Helical" evidence="7">
    <location>
        <begin position="275"/>
        <end position="292"/>
    </location>
</feature>
<dbReference type="GO" id="GO:0016020">
    <property type="term" value="C:membrane"/>
    <property type="evidence" value="ECO:0007669"/>
    <property type="project" value="UniProtKB-SubCell"/>
</dbReference>
<name>A0A8K0P9D0_LADFU</name>
<comment type="similarity">
    <text evidence="2">Belongs to the major facilitator superfamily.</text>
</comment>
<comment type="subcellular location">
    <subcellularLocation>
        <location evidence="1">Membrane</location>
        <topology evidence="1">Multi-pass membrane protein</topology>
    </subcellularLocation>
</comment>
<dbReference type="AlphaFoldDB" id="A0A8K0P9D0"/>
<dbReference type="InterPro" id="IPR036259">
    <property type="entry name" value="MFS_trans_sf"/>
</dbReference>
<feature type="transmembrane region" description="Helical" evidence="7">
    <location>
        <begin position="181"/>
        <end position="201"/>
    </location>
</feature>
<evidence type="ECO:0000256" key="4">
    <source>
        <dbReference type="ARBA" id="ARBA00022692"/>
    </source>
</evidence>
<feature type="transmembrane region" description="Helical" evidence="7">
    <location>
        <begin position="153"/>
        <end position="174"/>
    </location>
</feature>
<dbReference type="Proteomes" id="UP000792457">
    <property type="component" value="Unassembled WGS sequence"/>
</dbReference>
<reference evidence="8" key="1">
    <citation type="submission" date="2013-04" db="EMBL/GenBank/DDBJ databases">
        <authorList>
            <person name="Qu J."/>
            <person name="Murali S.C."/>
            <person name="Bandaranaike D."/>
            <person name="Bellair M."/>
            <person name="Blankenburg K."/>
            <person name="Chao H."/>
            <person name="Dinh H."/>
            <person name="Doddapaneni H."/>
            <person name="Downs B."/>
            <person name="Dugan-Rocha S."/>
            <person name="Elkadiri S."/>
            <person name="Gnanaolivu R.D."/>
            <person name="Hernandez B."/>
            <person name="Javaid M."/>
            <person name="Jayaseelan J.C."/>
            <person name="Lee S."/>
            <person name="Li M."/>
            <person name="Ming W."/>
            <person name="Munidasa M."/>
            <person name="Muniz J."/>
            <person name="Nguyen L."/>
            <person name="Ongeri F."/>
            <person name="Osuji N."/>
            <person name="Pu L.-L."/>
            <person name="Puazo M."/>
            <person name="Qu C."/>
            <person name="Quiroz J."/>
            <person name="Raj R."/>
            <person name="Weissenberger G."/>
            <person name="Xin Y."/>
            <person name="Zou X."/>
            <person name="Han Y."/>
            <person name="Richards S."/>
            <person name="Worley K."/>
            <person name="Muzny D."/>
            <person name="Gibbs R."/>
        </authorList>
    </citation>
    <scope>NUCLEOTIDE SEQUENCE</scope>
    <source>
        <strain evidence="8">Sampled in the wild</strain>
    </source>
</reference>